<evidence type="ECO:0000313" key="2">
    <source>
        <dbReference type="EMBL" id="EFJ12124.1"/>
    </source>
</evidence>
<gene>
    <name evidence="2" type="ORF">SELMODRAFT_425728</name>
</gene>
<keyword evidence="3" id="KW-1185">Reference proteome</keyword>
<dbReference type="KEGG" id="smo:SELMODRAFT_425728"/>
<dbReference type="HOGENOM" id="CLU_1565528_0_0_1"/>
<dbReference type="Gramene" id="EFJ12124">
    <property type="protein sequence ID" value="EFJ12124"/>
    <property type="gene ID" value="SELMODRAFT_425728"/>
</dbReference>
<protein>
    <submittedName>
        <fullName evidence="2">Uncharacterized protein</fullName>
    </submittedName>
</protein>
<dbReference type="EMBL" id="GL377641">
    <property type="protein sequence ID" value="EFJ12124.1"/>
    <property type="molecule type" value="Genomic_DNA"/>
</dbReference>
<feature type="region of interest" description="Disordered" evidence="1">
    <location>
        <begin position="36"/>
        <end position="64"/>
    </location>
</feature>
<sequence>MTRSFPCARKWTGKRYSSFFLALHWLRHLPHWKVKNRSRGPDDWDSRGGGVKARKLTSKPANRPASGSLGCCDLLRAAQTRSRAPLTVTRLISFSLAGNGYKKDVCLHRRKGALALRCRIILDLCETVELFRGLFHEAALGRGGTHIRNSSLEKLSDIRPLKRDHLAVRVQCVNILG</sequence>
<dbReference type="InParanoid" id="D8SU32"/>
<proteinExistence type="predicted"/>
<evidence type="ECO:0000256" key="1">
    <source>
        <dbReference type="SAM" id="MobiDB-lite"/>
    </source>
</evidence>
<dbReference type="Proteomes" id="UP000001514">
    <property type="component" value="Unassembled WGS sequence"/>
</dbReference>
<evidence type="ECO:0000313" key="3">
    <source>
        <dbReference type="Proteomes" id="UP000001514"/>
    </source>
</evidence>
<name>D8SU32_SELML</name>
<accession>D8SU32</accession>
<organism evidence="3">
    <name type="scientific">Selaginella moellendorffii</name>
    <name type="common">Spikemoss</name>
    <dbReference type="NCBI Taxonomy" id="88036"/>
    <lineage>
        <taxon>Eukaryota</taxon>
        <taxon>Viridiplantae</taxon>
        <taxon>Streptophyta</taxon>
        <taxon>Embryophyta</taxon>
        <taxon>Tracheophyta</taxon>
        <taxon>Lycopodiopsida</taxon>
        <taxon>Selaginellales</taxon>
        <taxon>Selaginellaceae</taxon>
        <taxon>Selaginella</taxon>
    </lineage>
</organism>
<dbReference type="AlphaFoldDB" id="D8SU32"/>
<reference evidence="2 3" key="1">
    <citation type="journal article" date="2011" name="Science">
        <title>The Selaginella genome identifies genetic changes associated with the evolution of vascular plants.</title>
        <authorList>
            <person name="Banks J.A."/>
            <person name="Nishiyama T."/>
            <person name="Hasebe M."/>
            <person name="Bowman J.L."/>
            <person name="Gribskov M."/>
            <person name="dePamphilis C."/>
            <person name="Albert V.A."/>
            <person name="Aono N."/>
            <person name="Aoyama T."/>
            <person name="Ambrose B.A."/>
            <person name="Ashton N.W."/>
            <person name="Axtell M.J."/>
            <person name="Barker E."/>
            <person name="Barker M.S."/>
            <person name="Bennetzen J.L."/>
            <person name="Bonawitz N.D."/>
            <person name="Chapple C."/>
            <person name="Cheng C."/>
            <person name="Correa L.G."/>
            <person name="Dacre M."/>
            <person name="DeBarry J."/>
            <person name="Dreyer I."/>
            <person name="Elias M."/>
            <person name="Engstrom E.M."/>
            <person name="Estelle M."/>
            <person name="Feng L."/>
            <person name="Finet C."/>
            <person name="Floyd S.K."/>
            <person name="Frommer W.B."/>
            <person name="Fujita T."/>
            <person name="Gramzow L."/>
            <person name="Gutensohn M."/>
            <person name="Harholt J."/>
            <person name="Hattori M."/>
            <person name="Heyl A."/>
            <person name="Hirai T."/>
            <person name="Hiwatashi Y."/>
            <person name="Ishikawa M."/>
            <person name="Iwata M."/>
            <person name="Karol K.G."/>
            <person name="Koehler B."/>
            <person name="Kolukisaoglu U."/>
            <person name="Kubo M."/>
            <person name="Kurata T."/>
            <person name="Lalonde S."/>
            <person name="Li K."/>
            <person name="Li Y."/>
            <person name="Litt A."/>
            <person name="Lyons E."/>
            <person name="Manning G."/>
            <person name="Maruyama T."/>
            <person name="Michael T.P."/>
            <person name="Mikami K."/>
            <person name="Miyazaki S."/>
            <person name="Morinaga S."/>
            <person name="Murata T."/>
            <person name="Mueller-Roeber B."/>
            <person name="Nelson D.R."/>
            <person name="Obara M."/>
            <person name="Oguri Y."/>
            <person name="Olmstead R.G."/>
            <person name="Onodera N."/>
            <person name="Petersen B.L."/>
            <person name="Pils B."/>
            <person name="Prigge M."/>
            <person name="Rensing S.A."/>
            <person name="Riano-Pachon D.M."/>
            <person name="Roberts A.W."/>
            <person name="Sato Y."/>
            <person name="Scheller H.V."/>
            <person name="Schulz B."/>
            <person name="Schulz C."/>
            <person name="Shakirov E.V."/>
            <person name="Shibagaki N."/>
            <person name="Shinohara N."/>
            <person name="Shippen D.E."/>
            <person name="Soerensen I."/>
            <person name="Sotooka R."/>
            <person name="Sugimoto N."/>
            <person name="Sugita M."/>
            <person name="Sumikawa N."/>
            <person name="Tanurdzic M."/>
            <person name="Theissen G."/>
            <person name="Ulvskov P."/>
            <person name="Wakazuki S."/>
            <person name="Weng J.K."/>
            <person name="Willats W.W."/>
            <person name="Wipf D."/>
            <person name="Wolf P.G."/>
            <person name="Yang L."/>
            <person name="Zimmer A.D."/>
            <person name="Zhu Q."/>
            <person name="Mitros T."/>
            <person name="Hellsten U."/>
            <person name="Loque D."/>
            <person name="Otillar R."/>
            <person name="Salamov A."/>
            <person name="Schmutz J."/>
            <person name="Shapiro H."/>
            <person name="Lindquist E."/>
            <person name="Lucas S."/>
            <person name="Rokhsar D."/>
            <person name="Grigoriev I.V."/>
        </authorList>
    </citation>
    <scope>NUCLEOTIDE SEQUENCE [LARGE SCALE GENOMIC DNA]</scope>
</reference>